<name>A0A8D8FV92_CULPI</name>
<accession>A0A8D8FV92</accession>
<evidence type="ECO:0000313" key="1">
    <source>
        <dbReference type="EMBL" id="CAG6486462.1"/>
    </source>
</evidence>
<sequence length="126" mass="14672">MLLTELVSKLPMDYLLRWVNFKTPYKKVDLSTFNEYMSDLVQLAVGVTNLFELDSIHNKNHSTQACVYCRASDHDITFCDQFCNLKIDSRWKVVRQAKLCKICLGTHAQKRCFTSTNNHDHLLLQT</sequence>
<proteinExistence type="predicted"/>
<protein>
    <submittedName>
        <fullName evidence="1">(northern house mosquito) hypothetical protein</fullName>
    </submittedName>
</protein>
<organism evidence="1">
    <name type="scientific">Culex pipiens</name>
    <name type="common">House mosquito</name>
    <dbReference type="NCBI Taxonomy" id="7175"/>
    <lineage>
        <taxon>Eukaryota</taxon>
        <taxon>Metazoa</taxon>
        <taxon>Ecdysozoa</taxon>
        <taxon>Arthropoda</taxon>
        <taxon>Hexapoda</taxon>
        <taxon>Insecta</taxon>
        <taxon>Pterygota</taxon>
        <taxon>Neoptera</taxon>
        <taxon>Endopterygota</taxon>
        <taxon>Diptera</taxon>
        <taxon>Nematocera</taxon>
        <taxon>Culicoidea</taxon>
        <taxon>Culicidae</taxon>
        <taxon>Culicinae</taxon>
        <taxon>Culicini</taxon>
        <taxon>Culex</taxon>
        <taxon>Culex</taxon>
    </lineage>
</organism>
<dbReference type="EMBL" id="HBUE01104164">
    <property type="protein sequence ID" value="CAG6486462.1"/>
    <property type="molecule type" value="Transcribed_RNA"/>
</dbReference>
<reference evidence="1" key="1">
    <citation type="submission" date="2021-05" db="EMBL/GenBank/DDBJ databases">
        <authorList>
            <person name="Alioto T."/>
            <person name="Alioto T."/>
            <person name="Gomez Garrido J."/>
        </authorList>
    </citation>
    <scope>NUCLEOTIDE SEQUENCE</scope>
</reference>
<dbReference type="AlphaFoldDB" id="A0A8D8FV92"/>